<dbReference type="RefSeq" id="WP_079533930.1">
    <property type="nucleotide sequence ID" value="NZ_CP033724.1"/>
</dbReference>
<dbReference type="SUPFAM" id="SSF88697">
    <property type="entry name" value="PUA domain-like"/>
    <property type="match status" value="1"/>
</dbReference>
<dbReference type="GeneID" id="92948888"/>
<accession>A0A1Y3FBW2</accession>
<organism evidence="1 2">
    <name type="scientific">Clavibacter michiganensis subsp. michiganensis</name>
    <dbReference type="NCBI Taxonomy" id="33013"/>
    <lineage>
        <taxon>Bacteria</taxon>
        <taxon>Bacillati</taxon>
        <taxon>Actinomycetota</taxon>
        <taxon>Actinomycetes</taxon>
        <taxon>Micrococcales</taxon>
        <taxon>Microbacteriaceae</taxon>
        <taxon>Clavibacter</taxon>
    </lineage>
</organism>
<dbReference type="EMBL" id="MDHH01000001">
    <property type="protein sequence ID" value="OUE04312.1"/>
    <property type="molecule type" value="Genomic_DNA"/>
</dbReference>
<dbReference type="InterPro" id="IPR007374">
    <property type="entry name" value="ASCH_domain"/>
</dbReference>
<name>A0A1Y3FBW2_CLAMM</name>
<keyword evidence="2" id="KW-1185">Reference proteome</keyword>
<dbReference type="CDD" id="cd06552">
    <property type="entry name" value="ASCH_yqfb_like"/>
    <property type="match status" value="1"/>
</dbReference>
<reference evidence="1 2" key="1">
    <citation type="submission" date="2016-08" db="EMBL/GenBank/DDBJ databases">
        <title>Genome sequence of Clavibacter michiganensis subsp. michiganensis strain CASJ007.</title>
        <authorList>
            <person name="Thapa S.P."/>
            <person name="Coaker G."/>
        </authorList>
    </citation>
    <scope>NUCLEOTIDE SEQUENCE [LARGE SCALE GENOMIC DNA]</scope>
    <source>
        <strain evidence="1">CASJ007</strain>
    </source>
</reference>
<dbReference type="InterPro" id="IPR015947">
    <property type="entry name" value="PUA-like_sf"/>
</dbReference>
<gene>
    <name evidence="1" type="ORF">CMMCAS07_05150</name>
</gene>
<evidence type="ECO:0000313" key="2">
    <source>
        <dbReference type="Proteomes" id="UP000195062"/>
    </source>
</evidence>
<evidence type="ECO:0000313" key="1">
    <source>
        <dbReference type="EMBL" id="OUE04312.1"/>
    </source>
</evidence>
<sequence>MSDADAQVIRFHRKHHDAIVSGEKVTTVRFGERLRVGPATFVFDEHPTAVPLAGRVTSVRRHLLADLTPADAHQPPDTDMALFAEQLRENYYPTMPASAAVVVAEIQLEGVAPVG</sequence>
<comment type="caution">
    <text evidence="1">The sequence shown here is derived from an EMBL/GenBank/DDBJ whole genome shotgun (WGS) entry which is preliminary data.</text>
</comment>
<dbReference type="Proteomes" id="UP000195062">
    <property type="component" value="Unassembled WGS sequence"/>
</dbReference>
<protein>
    <submittedName>
        <fullName evidence="1">Uncharacterized protein</fullName>
    </submittedName>
</protein>
<dbReference type="SMART" id="SM01022">
    <property type="entry name" value="ASCH"/>
    <property type="match status" value="1"/>
</dbReference>
<dbReference type="AlphaFoldDB" id="A0A1Y3FBW2"/>
<proteinExistence type="predicted"/>